<proteinExistence type="predicted"/>
<dbReference type="Proteomes" id="UP000799764">
    <property type="component" value="Unassembled WGS sequence"/>
</dbReference>
<sequence length="128" mass="14128">MGPGLAVTHGKRERALHVIVGGSSTRTKYVCGVYGARGRSLVEQTDYTSIAAAPPRPSPDPTRTRAAFLARSPPHPVLPRRRPRPPYHIPRHAGPRHPDPVSGDAPDHVEGRLEPLRRHPRTLTSWRP</sequence>
<accession>A0A9P4PKX3</accession>
<evidence type="ECO:0000313" key="2">
    <source>
        <dbReference type="EMBL" id="KAF2446979.1"/>
    </source>
</evidence>
<feature type="region of interest" description="Disordered" evidence="1">
    <location>
        <begin position="49"/>
        <end position="128"/>
    </location>
</feature>
<feature type="compositionally biased region" description="Basic residues" evidence="1">
    <location>
        <begin position="78"/>
        <end position="95"/>
    </location>
</feature>
<protein>
    <submittedName>
        <fullName evidence="2">Uncharacterized protein</fullName>
    </submittedName>
</protein>
<evidence type="ECO:0000313" key="3">
    <source>
        <dbReference type="Proteomes" id="UP000799764"/>
    </source>
</evidence>
<keyword evidence="3" id="KW-1185">Reference proteome</keyword>
<dbReference type="AlphaFoldDB" id="A0A9P4PKX3"/>
<comment type="caution">
    <text evidence="2">The sequence shown here is derived from an EMBL/GenBank/DDBJ whole genome shotgun (WGS) entry which is preliminary data.</text>
</comment>
<name>A0A9P4PKX3_9PLEO</name>
<organism evidence="2 3">
    <name type="scientific">Karstenula rhodostoma CBS 690.94</name>
    <dbReference type="NCBI Taxonomy" id="1392251"/>
    <lineage>
        <taxon>Eukaryota</taxon>
        <taxon>Fungi</taxon>
        <taxon>Dikarya</taxon>
        <taxon>Ascomycota</taxon>
        <taxon>Pezizomycotina</taxon>
        <taxon>Dothideomycetes</taxon>
        <taxon>Pleosporomycetidae</taxon>
        <taxon>Pleosporales</taxon>
        <taxon>Massarineae</taxon>
        <taxon>Didymosphaeriaceae</taxon>
        <taxon>Karstenula</taxon>
    </lineage>
</organism>
<feature type="compositionally biased region" description="Basic and acidic residues" evidence="1">
    <location>
        <begin position="105"/>
        <end position="117"/>
    </location>
</feature>
<reference evidence="2" key="1">
    <citation type="journal article" date="2020" name="Stud. Mycol.">
        <title>101 Dothideomycetes genomes: a test case for predicting lifestyles and emergence of pathogens.</title>
        <authorList>
            <person name="Haridas S."/>
            <person name="Albert R."/>
            <person name="Binder M."/>
            <person name="Bloem J."/>
            <person name="Labutti K."/>
            <person name="Salamov A."/>
            <person name="Andreopoulos B."/>
            <person name="Baker S."/>
            <person name="Barry K."/>
            <person name="Bills G."/>
            <person name="Bluhm B."/>
            <person name="Cannon C."/>
            <person name="Castanera R."/>
            <person name="Culley D."/>
            <person name="Daum C."/>
            <person name="Ezra D."/>
            <person name="Gonzalez J."/>
            <person name="Henrissat B."/>
            <person name="Kuo A."/>
            <person name="Liang C."/>
            <person name="Lipzen A."/>
            <person name="Lutzoni F."/>
            <person name="Magnuson J."/>
            <person name="Mondo S."/>
            <person name="Nolan M."/>
            <person name="Ohm R."/>
            <person name="Pangilinan J."/>
            <person name="Park H.-J."/>
            <person name="Ramirez L."/>
            <person name="Alfaro M."/>
            <person name="Sun H."/>
            <person name="Tritt A."/>
            <person name="Yoshinaga Y."/>
            <person name="Zwiers L.-H."/>
            <person name="Turgeon B."/>
            <person name="Goodwin S."/>
            <person name="Spatafora J."/>
            <person name="Crous P."/>
            <person name="Grigoriev I."/>
        </authorList>
    </citation>
    <scope>NUCLEOTIDE SEQUENCE</scope>
    <source>
        <strain evidence="2">CBS 690.94</strain>
    </source>
</reference>
<dbReference type="EMBL" id="MU001497">
    <property type="protein sequence ID" value="KAF2446979.1"/>
    <property type="molecule type" value="Genomic_DNA"/>
</dbReference>
<gene>
    <name evidence="2" type="ORF">P171DRAFT_383971</name>
</gene>
<evidence type="ECO:0000256" key="1">
    <source>
        <dbReference type="SAM" id="MobiDB-lite"/>
    </source>
</evidence>